<accession>A0A8T1XQK4</accession>
<dbReference type="OrthoDB" id="1194650at2759"/>
<comment type="caution">
    <text evidence="11">The sequence shown here is derived from an EMBL/GenBank/DDBJ whole genome shotgun (WGS) entry which is preliminary data.</text>
</comment>
<dbReference type="GO" id="GO:0008270">
    <property type="term" value="F:zinc ion binding"/>
    <property type="evidence" value="ECO:0007669"/>
    <property type="project" value="UniProtKB-KW"/>
</dbReference>
<dbReference type="EMBL" id="JAEFBJ010000013">
    <property type="protein sequence ID" value="KAG7536860.1"/>
    <property type="molecule type" value="Genomic_DNA"/>
</dbReference>
<dbReference type="GO" id="GO:0008234">
    <property type="term" value="F:cysteine-type peptidase activity"/>
    <property type="evidence" value="ECO:0007669"/>
    <property type="project" value="InterPro"/>
</dbReference>
<keyword evidence="4" id="KW-0378">Hydrolase</keyword>
<evidence type="ECO:0000313" key="11">
    <source>
        <dbReference type="EMBL" id="KAG7536860.1"/>
    </source>
</evidence>
<evidence type="ECO:0000256" key="6">
    <source>
        <dbReference type="PROSITE-ProRule" id="PRU01343"/>
    </source>
</evidence>
<feature type="region of interest" description="Disordered" evidence="8">
    <location>
        <begin position="434"/>
        <end position="493"/>
    </location>
</feature>
<evidence type="ECO:0000256" key="3">
    <source>
        <dbReference type="ARBA" id="ARBA00022771"/>
    </source>
</evidence>
<dbReference type="InterPro" id="IPR010666">
    <property type="entry name" value="Znf_GRF"/>
</dbReference>
<feature type="coiled-coil region" evidence="7">
    <location>
        <begin position="1284"/>
        <end position="1311"/>
    </location>
</feature>
<organism evidence="11 12">
    <name type="scientific">Arabidopsis suecica</name>
    <name type="common">Swedish thale-cress</name>
    <name type="synonym">Cardaminopsis suecica</name>
    <dbReference type="NCBI Taxonomy" id="45249"/>
    <lineage>
        <taxon>Eukaryota</taxon>
        <taxon>Viridiplantae</taxon>
        <taxon>Streptophyta</taxon>
        <taxon>Embryophyta</taxon>
        <taxon>Tracheophyta</taxon>
        <taxon>Spermatophyta</taxon>
        <taxon>Magnoliopsida</taxon>
        <taxon>eudicotyledons</taxon>
        <taxon>Gunneridae</taxon>
        <taxon>Pentapetalae</taxon>
        <taxon>rosids</taxon>
        <taxon>malvids</taxon>
        <taxon>Brassicales</taxon>
        <taxon>Brassicaceae</taxon>
        <taxon>Camelineae</taxon>
        <taxon>Arabidopsis</taxon>
    </lineage>
</organism>
<evidence type="ECO:0000256" key="2">
    <source>
        <dbReference type="ARBA" id="ARBA00022723"/>
    </source>
</evidence>
<sequence>MPPILLPPRLIAFGYEPRGERVNVYHKMKTLCAIFNALDDGEQQFLSRSTFGQLLEFPNKPAWSASFGIFILGRQLEVAKPKEIWVLFAGIPIRFSLREFKIVTGLPCGKYPSLKKKKKKGTAGMTIPFYSKLFGLEEDVTVDRAITMLKKRIISDADMRIRCACLAIVDGFLVPTSHYPKIVKAHAEMVEDVDAFLAYPWGRLSFEMMIKSIKEREIEQLAITCFSVQRLLYALQLVVLQAAPSIQDGPVIDEIIESESEAGDVDVEDAPRESVPFKLGNAKELDKKCSIFVDSIICPDFVLDPEEDLSWSDDEEDEKVDNILMFLGEGLIFKNDMFDGGVIPSQLKLASKKQKRGGKSNGSRTRKDAKLTKNGGVRRRQERPIPEEGGSSGVPSLESISLLLDAKLDGQANKIIAAVTDWFTKNIVIEGETSKEPVSGSTRPKKAANNGNDGVSNSDGLGSNGGNDDFGFDSLRPSRGHARSHSREGTSNVEATVDEILSFYSEKVPTGVGSKEAGRENAVPMDEDILHAGDVIHNSQGVNNITADVVPPTECVDEDNPEGGNNVTGDVVPPTESVVEDNAEPENNVLMDEDLPSPGLIAHPQSSDTSDTEYQVTWQHAIASEDHDEVMLHPVHNPAKALKPPLLMTCDVVCLECIDPYHIQPHVQNNGYVGGKEYIALRPWRDCVRTTEGCTKHVRGINSKFCSFTCKIEHVLEHEDDNSNCNRRCSQGVAVAPPPQVAGEDDSEGADNVAGGVEPTLQAGGGDKSEASCYVRAENVPVNEAFIAPNDSIVNQEVQCSQPTGGVVAPPPNAVEESQSVPASDDGTVGEETSVRIPDISAALPFDGGVVCDGEAVDIPEDVSIDMAATNDLGVGRGAPSVVSSPREVVLISPLPPPSKVGKAPLQDDGNANDLDGMLGRRSKRVRTLSSKLDGRFQYDKKTKLLVGHPSPVVNQANICVDPEERFQNSLKKLKAIRSISICGGVALSNKDILDLIDRKKNLSSKVMDALIKFSRHLLRTDDVDGEKLRVEVLDSKFVSLFCRQFPKFSRCPSKSEFQFPAPITDLLSRVGESDRVQLFTEADYLYLPFNFDKKHWVALAVDLNSRKIIVLDSNIQRRKDSAIQDELMPLAVMLSYLFKQAAFNPLMSNCLLDPFSIERPLIIPQVASPLDTNIFSIFLIHTHATGGVAECVDFEVGGLQMSYGAGGDLRGFPLKCLCGVDVTIYTSKTQENPGRPFFRCKTKRDPKSWTNKRDGHVFKWVEDAVYEEVEDALPKFGIIANEINQAKSEVNELNVMLQELKDEAILSKKEIRKWKVCL</sequence>
<evidence type="ECO:0000256" key="8">
    <source>
        <dbReference type="SAM" id="MobiDB-lite"/>
    </source>
</evidence>
<proteinExistence type="predicted"/>
<reference evidence="11 12" key="1">
    <citation type="submission" date="2020-12" db="EMBL/GenBank/DDBJ databases">
        <title>Concerted genomic and epigenomic changes stabilize Arabidopsis allopolyploids.</title>
        <authorList>
            <person name="Chen Z."/>
        </authorList>
    </citation>
    <scope>NUCLEOTIDE SEQUENCE [LARGE SCALE GENOMIC DNA]</scope>
    <source>
        <strain evidence="11">As9502</strain>
        <tissue evidence="11">Leaf</tissue>
    </source>
</reference>
<keyword evidence="12" id="KW-1185">Reference proteome</keyword>
<name>A0A8T1XQK4_ARASU</name>
<keyword evidence="2" id="KW-0479">Metal-binding</keyword>
<gene>
    <name evidence="11" type="ORF">ISN44_As13g007830</name>
</gene>
<dbReference type="InterPro" id="IPR015410">
    <property type="entry name" value="DUF1985"/>
</dbReference>
<dbReference type="PANTHER" id="PTHR48449:SF2">
    <property type="entry name" value="UBIQUITIN-LIKE PROTEASE FAMILY PROFILE DOMAIN-CONTAINING PROTEIN"/>
    <property type="match status" value="1"/>
</dbReference>
<dbReference type="GO" id="GO:0006508">
    <property type="term" value="P:proteolysis"/>
    <property type="evidence" value="ECO:0007669"/>
    <property type="project" value="UniProtKB-KW"/>
</dbReference>
<dbReference type="Proteomes" id="UP000694251">
    <property type="component" value="Chromosome 13"/>
</dbReference>
<feature type="domain" description="Ubiquitin-like protease family profile" evidence="9">
    <location>
        <begin position="986"/>
        <end position="1184"/>
    </location>
</feature>
<keyword evidence="1" id="KW-0645">Protease</keyword>
<keyword evidence="3 6" id="KW-0863">Zinc-finger</keyword>
<evidence type="ECO:0000259" key="9">
    <source>
        <dbReference type="PROSITE" id="PS50600"/>
    </source>
</evidence>
<feature type="region of interest" description="Disordered" evidence="8">
    <location>
        <begin position="349"/>
        <end position="396"/>
    </location>
</feature>
<feature type="compositionally biased region" description="Low complexity" evidence="8">
    <location>
        <begin position="449"/>
        <end position="475"/>
    </location>
</feature>
<feature type="region of interest" description="Disordered" evidence="8">
    <location>
        <begin position="893"/>
        <end position="918"/>
    </location>
</feature>
<evidence type="ECO:0000256" key="7">
    <source>
        <dbReference type="SAM" id="Coils"/>
    </source>
</evidence>
<evidence type="ECO:0000256" key="5">
    <source>
        <dbReference type="ARBA" id="ARBA00022833"/>
    </source>
</evidence>
<dbReference type="Pfam" id="PF02902">
    <property type="entry name" value="Peptidase_C48"/>
    <property type="match status" value="1"/>
</dbReference>
<evidence type="ECO:0000256" key="1">
    <source>
        <dbReference type="ARBA" id="ARBA00022670"/>
    </source>
</evidence>
<evidence type="ECO:0000256" key="4">
    <source>
        <dbReference type="ARBA" id="ARBA00022801"/>
    </source>
</evidence>
<dbReference type="InterPro" id="IPR003653">
    <property type="entry name" value="Peptidase_C48_C"/>
</dbReference>
<dbReference type="PANTHER" id="PTHR48449">
    <property type="entry name" value="DUF1985 DOMAIN-CONTAINING PROTEIN"/>
    <property type="match status" value="1"/>
</dbReference>
<feature type="domain" description="GRF-type" evidence="10">
    <location>
        <begin position="1217"/>
        <end position="1265"/>
    </location>
</feature>
<protein>
    <submittedName>
        <fullName evidence="11">Papain-like cysteine peptidase superfamily</fullName>
    </submittedName>
</protein>
<dbReference type="PROSITE" id="PS50600">
    <property type="entry name" value="ULP_PROTEASE"/>
    <property type="match status" value="1"/>
</dbReference>
<keyword evidence="5" id="KW-0862">Zinc</keyword>
<evidence type="ECO:0000259" key="10">
    <source>
        <dbReference type="PROSITE" id="PS51999"/>
    </source>
</evidence>
<keyword evidence="7" id="KW-0175">Coiled coil</keyword>
<dbReference type="Pfam" id="PF09331">
    <property type="entry name" value="DUF1985"/>
    <property type="match status" value="1"/>
</dbReference>
<evidence type="ECO:0000313" key="12">
    <source>
        <dbReference type="Proteomes" id="UP000694251"/>
    </source>
</evidence>
<dbReference type="PROSITE" id="PS51999">
    <property type="entry name" value="ZF_GRF"/>
    <property type="match status" value="1"/>
</dbReference>
<feature type="region of interest" description="Disordered" evidence="8">
    <location>
        <begin position="736"/>
        <end position="768"/>
    </location>
</feature>